<dbReference type="PANTHER" id="PTHR35038">
    <property type="entry name" value="DISSIMILATORY SULFITE REDUCTASE SIRA"/>
    <property type="match status" value="1"/>
</dbReference>
<evidence type="ECO:0008006" key="5">
    <source>
        <dbReference type="Google" id="ProtNLM"/>
    </source>
</evidence>
<dbReference type="Proteomes" id="UP001145087">
    <property type="component" value="Unassembled WGS sequence"/>
</dbReference>
<evidence type="ECO:0000256" key="2">
    <source>
        <dbReference type="SAM" id="SignalP"/>
    </source>
</evidence>
<gene>
    <name evidence="3" type="ORF">OU798_12035</name>
</gene>
<keyword evidence="4" id="KW-1185">Reference proteome</keyword>
<protein>
    <recommendedName>
        <fullName evidence="5">Cytochrome c7-like domain-containing protein</fullName>
    </recommendedName>
</protein>
<keyword evidence="1 2" id="KW-0732">Signal</keyword>
<sequence>MRSLPLNIVFLILVFVAAAQENPHGEQLKPDCSDCHTTAGWDFVKTEKFNHSTTNFALEGEHEITNCTACHTSLVFSEAKTGCIDCHTDMHNTTVGMDCARCHDSKSWIVSNITELHQMGRFPLLGAHANADCYSCHTSASRLEFEPLGVDCNDCHRQDYLATTNPNHQQTGFSTDCIECHKIDAHEWSATGINHDFFPLTLGHKINECSACHTSGISDPLSADCYSCHQNDYLTARNPSHQNSAFSTNCLECHTTNPGWNPADFRTHDNLFPIYSGKHNGEWDKCTDCHTQPGNYSVFSCTDCHEHNKSETDDHHKEIPGYSYNSTACFVCHPTGNEESAFNHNTTGFPLKGAHIATECVACHTNGYTGTSTDCNYCHTTNFNQAAHPNHVSAGISTDCTTCHTENEWAPSSFDHTVSSGFELNGGHAGRQCADCHQGTTSAANPDCLSCHQTNYNEAKDHVAQGFPTNCLQCHTVNSWDAANFDHNTTNFALTGAHTSTDCAGCHSSGYSGTTTLCSECHKTQYNNTTNPNHTAIGIAVQCEDCHTTGPEWDPALFPNHNDYYALNGAHAAVAANCYLCHSGNYTGTSNTCFACHTNDYNNTTNPSHAVAQFSTDCETCHNESAWSPSTFDHDSQYFPIYSGKHLDRWNSCSECHTEPSNYSVFSCTTCHEHNQTDMNTKHNEVADYIYSSTSCLACHPTGIADD</sequence>
<dbReference type="Gene3D" id="3.90.10.10">
    <property type="entry name" value="Cytochrome C3"/>
    <property type="match status" value="9"/>
</dbReference>
<dbReference type="RefSeq" id="WP_343333411.1">
    <property type="nucleotide sequence ID" value="NZ_JAPOHD010000027.1"/>
</dbReference>
<proteinExistence type="predicted"/>
<name>A0A9X3J6L3_9BACT</name>
<feature type="chain" id="PRO_5040844474" description="Cytochrome c7-like domain-containing protein" evidence="2">
    <location>
        <begin position="20"/>
        <end position="707"/>
    </location>
</feature>
<evidence type="ECO:0000256" key="1">
    <source>
        <dbReference type="ARBA" id="ARBA00022729"/>
    </source>
</evidence>
<feature type="signal peptide" evidence="2">
    <location>
        <begin position="1"/>
        <end position="19"/>
    </location>
</feature>
<organism evidence="3 4">
    <name type="scientific">Draconibacterium aestuarii</name>
    <dbReference type="NCBI Taxonomy" id="2998507"/>
    <lineage>
        <taxon>Bacteria</taxon>
        <taxon>Pseudomonadati</taxon>
        <taxon>Bacteroidota</taxon>
        <taxon>Bacteroidia</taxon>
        <taxon>Marinilabiliales</taxon>
        <taxon>Prolixibacteraceae</taxon>
        <taxon>Draconibacterium</taxon>
    </lineage>
</organism>
<accession>A0A9X3J6L3</accession>
<dbReference type="InterPro" id="IPR051829">
    <property type="entry name" value="Multiheme_Cytochr_ET"/>
</dbReference>
<evidence type="ECO:0000313" key="4">
    <source>
        <dbReference type="Proteomes" id="UP001145087"/>
    </source>
</evidence>
<dbReference type="InterPro" id="IPR036280">
    <property type="entry name" value="Multihaem_cyt_sf"/>
</dbReference>
<comment type="caution">
    <text evidence="3">The sequence shown here is derived from an EMBL/GenBank/DDBJ whole genome shotgun (WGS) entry which is preliminary data.</text>
</comment>
<reference evidence="3" key="1">
    <citation type="submission" date="2022-11" db="EMBL/GenBank/DDBJ databases">
        <title>Marilongibacter aestuarii gen. nov., sp. nov., isolated from tidal flat sediment.</title>
        <authorList>
            <person name="Jiayan W."/>
        </authorList>
    </citation>
    <scope>NUCLEOTIDE SEQUENCE</scope>
    <source>
        <strain evidence="3">Z1-6</strain>
    </source>
</reference>
<dbReference type="SUPFAM" id="SSF48695">
    <property type="entry name" value="Multiheme cytochromes"/>
    <property type="match status" value="3"/>
</dbReference>
<dbReference type="EMBL" id="JAPOHD010000027">
    <property type="protein sequence ID" value="MCY1721077.1"/>
    <property type="molecule type" value="Genomic_DNA"/>
</dbReference>
<evidence type="ECO:0000313" key="3">
    <source>
        <dbReference type="EMBL" id="MCY1721077.1"/>
    </source>
</evidence>
<dbReference type="AlphaFoldDB" id="A0A9X3J6L3"/>